<proteinExistence type="predicted"/>
<name>B7KF10_GLOC7</name>
<keyword evidence="1" id="KW-1133">Transmembrane helix</keyword>
<reference evidence="3" key="1">
    <citation type="journal article" date="2011" name="MBio">
        <title>Novel metabolic attributes of the genus Cyanothece, comprising a group of unicellular nitrogen-fixing Cyanobacteria.</title>
        <authorList>
            <person name="Bandyopadhyay A."/>
            <person name="Elvitigala T."/>
            <person name="Welsh E."/>
            <person name="Stockel J."/>
            <person name="Liberton M."/>
            <person name="Min H."/>
            <person name="Sherman L.A."/>
            <person name="Pakrasi H.B."/>
        </authorList>
    </citation>
    <scope>NUCLEOTIDE SEQUENCE [LARGE SCALE GENOMIC DNA]</scope>
    <source>
        <strain evidence="3">PCC 7424</strain>
    </source>
</reference>
<dbReference type="HOGENOM" id="CLU_198120_2_0_3"/>
<accession>B7KF10</accession>
<gene>
    <name evidence="2" type="ordered locus">PCC7424_2036</name>
</gene>
<dbReference type="AlphaFoldDB" id="B7KF10"/>
<dbReference type="Proteomes" id="UP000002384">
    <property type="component" value="Chromosome"/>
</dbReference>
<protein>
    <submittedName>
        <fullName evidence="2">Uncharacterized protein</fullName>
    </submittedName>
</protein>
<dbReference type="eggNOG" id="ENOG50339XB">
    <property type="taxonomic scope" value="Bacteria"/>
</dbReference>
<keyword evidence="1" id="KW-0812">Transmembrane</keyword>
<dbReference type="STRING" id="65393.PCC7424_2036"/>
<dbReference type="KEGG" id="cyc:PCC7424_2036"/>
<dbReference type="EMBL" id="CP001291">
    <property type="protein sequence ID" value="ACK70466.1"/>
    <property type="molecule type" value="Genomic_DNA"/>
</dbReference>
<evidence type="ECO:0000313" key="3">
    <source>
        <dbReference type="Proteomes" id="UP000002384"/>
    </source>
</evidence>
<evidence type="ECO:0000256" key="1">
    <source>
        <dbReference type="SAM" id="Phobius"/>
    </source>
</evidence>
<keyword evidence="1" id="KW-0472">Membrane</keyword>
<organism evidence="2 3">
    <name type="scientific">Gloeothece citriformis (strain PCC 7424)</name>
    <name type="common">Cyanothece sp. (strain PCC 7424)</name>
    <dbReference type="NCBI Taxonomy" id="65393"/>
    <lineage>
        <taxon>Bacteria</taxon>
        <taxon>Bacillati</taxon>
        <taxon>Cyanobacteriota</taxon>
        <taxon>Cyanophyceae</taxon>
        <taxon>Oscillatoriophycideae</taxon>
        <taxon>Chroococcales</taxon>
        <taxon>Aphanothecaceae</taxon>
        <taxon>Gloeothece</taxon>
        <taxon>Gloeothece citriformis</taxon>
    </lineage>
</organism>
<evidence type="ECO:0000313" key="2">
    <source>
        <dbReference type="EMBL" id="ACK70466.1"/>
    </source>
</evidence>
<dbReference type="RefSeq" id="WP_015954072.1">
    <property type="nucleotide sequence ID" value="NC_011729.1"/>
</dbReference>
<sequence>MAFLRQYIAPLIAVIIFLVALVVVSARTFLPSGLSTPAPTEELGLGIKTTISQVDL</sequence>
<feature type="transmembrane region" description="Helical" evidence="1">
    <location>
        <begin position="7"/>
        <end position="30"/>
    </location>
</feature>
<keyword evidence="3" id="KW-1185">Reference proteome</keyword>